<dbReference type="Proteomes" id="UP001500839">
    <property type="component" value="Unassembled WGS sequence"/>
</dbReference>
<keyword evidence="7" id="KW-1185">Reference proteome</keyword>
<dbReference type="InterPro" id="IPR015424">
    <property type="entry name" value="PyrdxlP-dep_Trfase"/>
</dbReference>
<dbReference type="InterPro" id="IPR015421">
    <property type="entry name" value="PyrdxlP-dep_Trfase_major"/>
</dbReference>
<evidence type="ECO:0000259" key="5">
    <source>
        <dbReference type="Pfam" id="PF00155"/>
    </source>
</evidence>
<name>A0ABP9CM26_9ACTN</name>
<comment type="caution">
    <text evidence="6">The sequence shown here is derived from an EMBL/GenBank/DDBJ whole genome shotgun (WGS) entry which is preliminary data.</text>
</comment>
<dbReference type="NCBIfam" id="NF005855">
    <property type="entry name" value="PRK07777.1"/>
    <property type="match status" value="1"/>
</dbReference>
<keyword evidence="2 6" id="KW-0032">Aminotransferase</keyword>
<keyword evidence="4" id="KW-0663">Pyridoxal phosphate</keyword>
<reference evidence="7" key="1">
    <citation type="journal article" date="2019" name="Int. J. Syst. Evol. Microbiol.">
        <title>The Global Catalogue of Microorganisms (GCM) 10K type strain sequencing project: providing services to taxonomists for standard genome sequencing and annotation.</title>
        <authorList>
            <consortium name="The Broad Institute Genomics Platform"/>
            <consortium name="The Broad Institute Genome Sequencing Center for Infectious Disease"/>
            <person name="Wu L."/>
            <person name="Ma J."/>
        </authorList>
    </citation>
    <scope>NUCLEOTIDE SEQUENCE [LARGE SCALE GENOMIC DNA]</scope>
    <source>
        <strain evidence="7">JCM 18542</strain>
    </source>
</reference>
<organism evidence="6 7">
    <name type="scientific">Tomitella cavernea</name>
    <dbReference type="NCBI Taxonomy" id="1387982"/>
    <lineage>
        <taxon>Bacteria</taxon>
        <taxon>Bacillati</taxon>
        <taxon>Actinomycetota</taxon>
        <taxon>Actinomycetes</taxon>
        <taxon>Mycobacteriales</taxon>
        <taxon>Tomitella</taxon>
    </lineage>
</organism>
<dbReference type="InterPro" id="IPR015422">
    <property type="entry name" value="PyrdxlP-dep_Trfase_small"/>
</dbReference>
<dbReference type="Gene3D" id="3.90.1150.10">
    <property type="entry name" value="Aspartate Aminotransferase, domain 1"/>
    <property type="match status" value="1"/>
</dbReference>
<evidence type="ECO:0000256" key="2">
    <source>
        <dbReference type="ARBA" id="ARBA00022576"/>
    </source>
</evidence>
<accession>A0ABP9CM26</accession>
<comment type="cofactor">
    <cofactor evidence="1">
        <name>pyridoxal 5'-phosphate</name>
        <dbReference type="ChEBI" id="CHEBI:597326"/>
    </cofactor>
</comment>
<dbReference type="Gene3D" id="3.40.640.10">
    <property type="entry name" value="Type I PLP-dependent aspartate aminotransferase-like (Major domain)"/>
    <property type="match status" value="1"/>
</dbReference>
<gene>
    <name evidence="6" type="ORF">GCM10023353_13190</name>
</gene>
<keyword evidence="3" id="KW-0808">Transferase</keyword>
<dbReference type="SUPFAM" id="SSF53383">
    <property type="entry name" value="PLP-dependent transferases"/>
    <property type="match status" value="1"/>
</dbReference>
<sequence>MPEPAPQPPRTVRRLQPYGATIFAEMTALAVRHDAVNLGQGFPDTDGPPAMLEAARAAIADGLNQYAPGLGMPGLRAAVAEDRRARYGLDTDPDTEVLVTVGATEGIAGAVLGLVEPGDEVVLIEPYYDSYSAVISLAGGVRRTVPLVPRGGGFGLDHDRLRATVSDATRMLIVNTPHNPTGTVFDASDRAVIAEVAAAHDVLVLSDEVYEHLVYEDAGAGPHVPLCAVDGLGDRTLTVSSAAKTFNVTGWKTGWVCGPAELVAAARAAKQFLSYVGGTPFQPAVELALRTEQEWIARNRADLQRKRDFLAGALRTTGFGVHDCAGTYFLLADPRPLGHDDGAKLCRAMPERVGVAAVPMAPFTDAPGPWRHLVRFAFCKRDEVLAEGARRLAGLRE</sequence>
<dbReference type="PANTHER" id="PTHR43807">
    <property type="entry name" value="FI04487P"/>
    <property type="match status" value="1"/>
</dbReference>
<dbReference type="InterPro" id="IPR004839">
    <property type="entry name" value="Aminotransferase_I/II_large"/>
</dbReference>
<proteinExistence type="predicted"/>
<dbReference type="CDD" id="cd00609">
    <property type="entry name" value="AAT_like"/>
    <property type="match status" value="1"/>
</dbReference>
<protein>
    <submittedName>
        <fullName evidence="6">Pyridoxal phosphate-dependent aminotransferase</fullName>
    </submittedName>
</protein>
<evidence type="ECO:0000256" key="4">
    <source>
        <dbReference type="ARBA" id="ARBA00022898"/>
    </source>
</evidence>
<dbReference type="InterPro" id="IPR051326">
    <property type="entry name" value="Kynurenine-oxoglutarate_AT"/>
</dbReference>
<feature type="domain" description="Aminotransferase class I/classII large" evidence="5">
    <location>
        <begin position="34"/>
        <end position="391"/>
    </location>
</feature>
<dbReference type="EMBL" id="BAABKQ010000001">
    <property type="protein sequence ID" value="GAA4810287.1"/>
    <property type="molecule type" value="Genomic_DNA"/>
</dbReference>
<dbReference type="RefSeq" id="WP_200170660.1">
    <property type="nucleotide sequence ID" value="NZ_BAABKQ010000001.1"/>
</dbReference>
<evidence type="ECO:0000256" key="1">
    <source>
        <dbReference type="ARBA" id="ARBA00001933"/>
    </source>
</evidence>
<evidence type="ECO:0000313" key="7">
    <source>
        <dbReference type="Proteomes" id="UP001500839"/>
    </source>
</evidence>
<dbReference type="PANTHER" id="PTHR43807:SF20">
    <property type="entry name" value="FI04487P"/>
    <property type="match status" value="1"/>
</dbReference>
<dbReference type="Pfam" id="PF00155">
    <property type="entry name" value="Aminotran_1_2"/>
    <property type="match status" value="1"/>
</dbReference>
<evidence type="ECO:0000256" key="3">
    <source>
        <dbReference type="ARBA" id="ARBA00022679"/>
    </source>
</evidence>
<evidence type="ECO:0000313" key="6">
    <source>
        <dbReference type="EMBL" id="GAA4810287.1"/>
    </source>
</evidence>
<dbReference type="GO" id="GO:0008483">
    <property type="term" value="F:transaminase activity"/>
    <property type="evidence" value="ECO:0007669"/>
    <property type="project" value="UniProtKB-KW"/>
</dbReference>